<sequence length="156" mass="17118">MTRAGAPLVRHARPADLPRVAALAAEHAAYEGAPPPPADLPLRLERLLFGPAAPRLRCFVAELDGGEVVGYASCAPELSTWDGAEYLHMDCLFLRDGHRGLGIGPMLVEAVLTEARALGLSQVQWQTPPWNRDAIRFYDRMGARAREKRRYSLSAC</sequence>
<evidence type="ECO:0000313" key="5">
    <source>
        <dbReference type="Proteomes" id="UP000199055"/>
    </source>
</evidence>
<keyword evidence="5" id="KW-1185">Reference proteome</keyword>
<reference evidence="4 5" key="1">
    <citation type="submission" date="2016-10" db="EMBL/GenBank/DDBJ databases">
        <authorList>
            <person name="de Groot N.N."/>
        </authorList>
    </citation>
    <scope>NUCLEOTIDE SEQUENCE [LARGE SCALE GENOMIC DNA]</scope>
    <source>
        <strain evidence="4 5">CGMCC 4.3519</strain>
    </source>
</reference>
<evidence type="ECO:0000256" key="1">
    <source>
        <dbReference type="ARBA" id="ARBA00022679"/>
    </source>
</evidence>
<dbReference type="GO" id="GO:0008080">
    <property type="term" value="F:N-acetyltransferase activity"/>
    <property type="evidence" value="ECO:0007669"/>
    <property type="project" value="TreeGrafter"/>
</dbReference>
<protein>
    <submittedName>
        <fullName evidence="4">L-amino acid N-acyltransferase YncA</fullName>
    </submittedName>
</protein>
<dbReference type="AlphaFoldDB" id="A0A1H9JVF4"/>
<evidence type="ECO:0000256" key="2">
    <source>
        <dbReference type="ARBA" id="ARBA00023315"/>
    </source>
</evidence>
<evidence type="ECO:0000313" key="4">
    <source>
        <dbReference type="EMBL" id="SEQ90810.1"/>
    </source>
</evidence>
<dbReference type="PANTHER" id="PTHR10545:SF29">
    <property type="entry name" value="GH14572P-RELATED"/>
    <property type="match status" value="1"/>
</dbReference>
<dbReference type="InterPro" id="IPR000182">
    <property type="entry name" value="GNAT_dom"/>
</dbReference>
<organism evidence="4 5">
    <name type="scientific">Streptomyces radiopugnans</name>
    <dbReference type="NCBI Taxonomy" id="403935"/>
    <lineage>
        <taxon>Bacteria</taxon>
        <taxon>Bacillati</taxon>
        <taxon>Actinomycetota</taxon>
        <taxon>Actinomycetes</taxon>
        <taxon>Kitasatosporales</taxon>
        <taxon>Streptomycetaceae</taxon>
        <taxon>Streptomyces</taxon>
    </lineage>
</organism>
<accession>A0A1H9JVF4</accession>
<keyword evidence="2 4" id="KW-0012">Acyltransferase</keyword>
<feature type="domain" description="N-acetyltransferase" evidence="3">
    <location>
        <begin position="7"/>
        <end position="156"/>
    </location>
</feature>
<dbReference type="Proteomes" id="UP000199055">
    <property type="component" value="Unassembled WGS sequence"/>
</dbReference>
<dbReference type="EMBL" id="FOET01000019">
    <property type="protein sequence ID" value="SEQ90810.1"/>
    <property type="molecule type" value="Genomic_DNA"/>
</dbReference>
<dbReference type="Gene3D" id="3.40.630.30">
    <property type="match status" value="1"/>
</dbReference>
<keyword evidence="1 4" id="KW-0808">Transferase</keyword>
<dbReference type="STRING" id="403935.SAMN05216481_11979"/>
<dbReference type="Pfam" id="PF00583">
    <property type="entry name" value="Acetyltransf_1"/>
    <property type="match status" value="1"/>
</dbReference>
<dbReference type="CDD" id="cd04301">
    <property type="entry name" value="NAT_SF"/>
    <property type="match status" value="1"/>
</dbReference>
<dbReference type="InterPro" id="IPR051016">
    <property type="entry name" value="Diverse_Substrate_AcTransf"/>
</dbReference>
<dbReference type="PROSITE" id="PS51186">
    <property type="entry name" value="GNAT"/>
    <property type="match status" value="1"/>
</dbReference>
<proteinExistence type="predicted"/>
<dbReference type="RefSeq" id="WP_093663023.1">
    <property type="nucleotide sequence ID" value="NZ_FOET01000019.1"/>
</dbReference>
<dbReference type="PANTHER" id="PTHR10545">
    <property type="entry name" value="DIAMINE N-ACETYLTRANSFERASE"/>
    <property type="match status" value="1"/>
</dbReference>
<name>A0A1H9JVF4_9ACTN</name>
<evidence type="ECO:0000259" key="3">
    <source>
        <dbReference type="PROSITE" id="PS51186"/>
    </source>
</evidence>
<dbReference type="SUPFAM" id="SSF55729">
    <property type="entry name" value="Acyl-CoA N-acyltransferases (Nat)"/>
    <property type="match status" value="1"/>
</dbReference>
<dbReference type="InterPro" id="IPR016181">
    <property type="entry name" value="Acyl_CoA_acyltransferase"/>
</dbReference>
<gene>
    <name evidence="4" type="ORF">SAMN05216481_11979</name>
</gene>